<accession>A0AAD5KBV3</accession>
<feature type="transmembrane region" description="Helical" evidence="5">
    <location>
        <begin position="94"/>
        <end position="114"/>
    </location>
</feature>
<dbReference type="Proteomes" id="UP001209540">
    <property type="component" value="Unassembled WGS sequence"/>
</dbReference>
<proteinExistence type="predicted"/>
<reference evidence="8" key="1">
    <citation type="journal article" date="2022" name="IScience">
        <title>Evolution of zygomycete secretomes and the origins of terrestrial fungal ecologies.</title>
        <authorList>
            <person name="Chang Y."/>
            <person name="Wang Y."/>
            <person name="Mondo S."/>
            <person name="Ahrendt S."/>
            <person name="Andreopoulos W."/>
            <person name="Barry K."/>
            <person name="Beard J."/>
            <person name="Benny G.L."/>
            <person name="Blankenship S."/>
            <person name="Bonito G."/>
            <person name="Cuomo C."/>
            <person name="Desiro A."/>
            <person name="Gervers K.A."/>
            <person name="Hundley H."/>
            <person name="Kuo A."/>
            <person name="LaButti K."/>
            <person name="Lang B.F."/>
            <person name="Lipzen A."/>
            <person name="O'Donnell K."/>
            <person name="Pangilinan J."/>
            <person name="Reynolds N."/>
            <person name="Sandor L."/>
            <person name="Smith M.E."/>
            <person name="Tsang A."/>
            <person name="Grigoriev I.V."/>
            <person name="Stajich J.E."/>
            <person name="Spatafora J.W."/>
        </authorList>
    </citation>
    <scope>NUCLEOTIDE SEQUENCE</scope>
    <source>
        <strain evidence="8">RSA 2281</strain>
    </source>
</reference>
<protein>
    <recommendedName>
        <fullName evidence="7">EamA domain-containing protein</fullName>
    </recommendedName>
</protein>
<feature type="transmembrane region" description="Helical" evidence="5">
    <location>
        <begin position="181"/>
        <end position="200"/>
    </location>
</feature>
<keyword evidence="9" id="KW-1185">Reference proteome</keyword>
<feature type="domain" description="EamA" evidence="7">
    <location>
        <begin position="181"/>
        <end position="308"/>
    </location>
</feature>
<dbReference type="Gene3D" id="1.10.3730.20">
    <property type="match status" value="1"/>
</dbReference>
<keyword evidence="4 5" id="KW-0472">Membrane</keyword>
<gene>
    <name evidence="8" type="ORF">BDA99DRAFT_428537</name>
</gene>
<feature type="transmembrane region" description="Helical" evidence="5">
    <location>
        <begin position="71"/>
        <end position="88"/>
    </location>
</feature>
<feature type="transmembrane region" description="Helical" evidence="5">
    <location>
        <begin position="239"/>
        <end position="259"/>
    </location>
</feature>
<evidence type="ECO:0000256" key="3">
    <source>
        <dbReference type="ARBA" id="ARBA00022989"/>
    </source>
</evidence>
<dbReference type="SUPFAM" id="SSF103481">
    <property type="entry name" value="Multidrug resistance efflux transporter EmrE"/>
    <property type="match status" value="2"/>
</dbReference>
<feature type="signal peptide" evidence="6">
    <location>
        <begin position="1"/>
        <end position="23"/>
    </location>
</feature>
<dbReference type="GO" id="GO:0016020">
    <property type="term" value="C:membrane"/>
    <property type="evidence" value="ECO:0007669"/>
    <property type="project" value="UniProtKB-SubCell"/>
</dbReference>
<evidence type="ECO:0000259" key="7">
    <source>
        <dbReference type="Pfam" id="PF00892"/>
    </source>
</evidence>
<evidence type="ECO:0000256" key="5">
    <source>
        <dbReference type="SAM" id="Phobius"/>
    </source>
</evidence>
<feature type="transmembrane region" description="Helical" evidence="5">
    <location>
        <begin position="296"/>
        <end position="314"/>
    </location>
</feature>
<keyword evidence="6" id="KW-0732">Signal</keyword>
<feature type="chain" id="PRO_5042121967" description="EamA domain-containing protein" evidence="6">
    <location>
        <begin position="24"/>
        <end position="322"/>
    </location>
</feature>
<comment type="subcellular location">
    <subcellularLocation>
        <location evidence="1">Membrane</location>
        <topology evidence="1">Multi-pass membrane protein</topology>
    </subcellularLocation>
</comment>
<keyword evidence="2 5" id="KW-0812">Transmembrane</keyword>
<evidence type="ECO:0000313" key="8">
    <source>
        <dbReference type="EMBL" id="KAI9278298.1"/>
    </source>
</evidence>
<dbReference type="PANTHER" id="PTHR22911:SF6">
    <property type="entry name" value="SOLUTE CARRIER FAMILY 35 MEMBER G1"/>
    <property type="match status" value="1"/>
</dbReference>
<organism evidence="8 9">
    <name type="scientific">Phascolomyces articulosus</name>
    <dbReference type="NCBI Taxonomy" id="60185"/>
    <lineage>
        <taxon>Eukaryota</taxon>
        <taxon>Fungi</taxon>
        <taxon>Fungi incertae sedis</taxon>
        <taxon>Mucoromycota</taxon>
        <taxon>Mucoromycotina</taxon>
        <taxon>Mucoromycetes</taxon>
        <taxon>Mucorales</taxon>
        <taxon>Lichtheimiaceae</taxon>
        <taxon>Phascolomyces</taxon>
    </lineage>
</organism>
<dbReference type="AlphaFoldDB" id="A0AAD5KBV3"/>
<name>A0AAD5KBV3_9FUNG</name>
<sequence>MTRRAVFGMFMIAMASLAVSSSATLVKLGSKFFPSTQILLVRYCLQASVSWYGCYQLGIHPLSQGNARKWVLIRGIVGSFSSFFWYYSIKTLPLADVTVITNMHPLFAAVFGAFMLNEPFGWFERACILLCMIGAVLVTKPSFLDFLQDQHNNIFMDNSMLVLLQQQTIINDDSTSSLRTLGLISAFLGAICSAFAYVSVRKAGPDAHFFNHMLSLALATIFFSLFDFQSFTLPNDGSFHPYAILTAIVFSAFLGQCLLNRGLQLAPAGPGTLMCVNEMFFAFLFGIFIFHGYPDYLSILGSVMIIAVSAGLGWEKWKSGQS</sequence>
<evidence type="ECO:0000256" key="2">
    <source>
        <dbReference type="ARBA" id="ARBA00022692"/>
    </source>
</evidence>
<feature type="transmembrane region" description="Helical" evidence="5">
    <location>
        <begin position="271"/>
        <end position="290"/>
    </location>
</feature>
<evidence type="ECO:0000256" key="6">
    <source>
        <dbReference type="SAM" id="SignalP"/>
    </source>
</evidence>
<keyword evidence="3 5" id="KW-1133">Transmembrane helix</keyword>
<dbReference type="EMBL" id="JAIXMP010000001">
    <property type="protein sequence ID" value="KAI9278298.1"/>
    <property type="molecule type" value="Genomic_DNA"/>
</dbReference>
<evidence type="ECO:0000256" key="1">
    <source>
        <dbReference type="ARBA" id="ARBA00004141"/>
    </source>
</evidence>
<evidence type="ECO:0000256" key="4">
    <source>
        <dbReference type="ARBA" id="ARBA00023136"/>
    </source>
</evidence>
<evidence type="ECO:0000313" key="9">
    <source>
        <dbReference type="Proteomes" id="UP001209540"/>
    </source>
</evidence>
<dbReference type="InterPro" id="IPR037185">
    <property type="entry name" value="EmrE-like"/>
</dbReference>
<comment type="caution">
    <text evidence="8">The sequence shown here is derived from an EMBL/GenBank/DDBJ whole genome shotgun (WGS) entry which is preliminary data.</text>
</comment>
<feature type="domain" description="EamA" evidence="7">
    <location>
        <begin position="7"/>
        <end position="139"/>
    </location>
</feature>
<reference evidence="8" key="2">
    <citation type="submission" date="2023-02" db="EMBL/GenBank/DDBJ databases">
        <authorList>
            <consortium name="DOE Joint Genome Institute"/>
            <person name="Mondo S.J."/>
            <person name="Chang Y."/>
            <person name="Wang Y."/>
            <person name="Ahrendt S."/>
            <person name="Andreopoulos W."/>
            <person name="Barry K."/>
            <person name="Beard J."/>
            <person name="Benny G.L."/>
            <person name="Blankenship S."/>
            <person name="Bonito G."/>
            <person name="Cuomo C."/>
            <person name="Desiro A."/>
            <person name="Gervers K.A."/>
            <person name="Hundley H."/>
            <person name="Kuo A."/>
            <person name="LaButti K."/>
            <person name="Lang B.F."/>
            <person name="Lipzen A."/>
            <person name="O'Donnell K."/>
            <person name="Pangilinan J."/>
            <person name="Reynolds N."/>
            <person name="Sandor L."/>
            <person name="Smith M.W."/>
            <person name="Tsang A."/>
            <person name="Grigoriev I.V."/>
            <person name="Stajich J.E."/>
            <person name="Spatafora J.W."/>
        </authorList>
    </citation>
    <scope>NUCLEOTIDE SEQUENCE</scope>
    <source>
        <strain evidence="8">RSA 2281</strain>
    </source>
</reference>
<dbReference type="Pfam" id="PF00892">
    <property type="entry name" value="EamA"/>
    <property type="match status" value="2"/>
</dbReference>
<dbReference type="InterPro" id="IPR000620">
    <property type="entry name" value="EamA_dom"/>
</dbReference>
<feature type="transmembrane region" description="Helical" evidence="5">
    <location>
        <begin position="212"/>
        <end position="233"/>
    </location>
</feature>
<dbReference type="PANTHER" id="PTHR22911">
    <property type="entry name" value="ACYL-MALONYL CONDENSING ENZYME-RELATED"/>
    <property type="match status" value="1"/>
</dbReference>